<dbReference type="Proteomes" id="UP001156836">
    <property type="component" value="Unassembled WGS sequence"/>
</dbReference>
<accession>A0ABQ6BRP4</accession>
<keyword evidence="2" id="KW-1185">Reference proteome</keyword>
<dbReference type="EMBL" id="BSOZ01000012">
    <property type="protein sequence ID" value="GLS04022.1"/>
    <property type="molecule type" value="Genomic_DNA"/>
</dbReference>
<organism evidence="1 2">
    <name type="scientific">Chitiniphilus shinanonensis</name>
    <dbReference type="NCBI Taxonomy" id="553088"/>
    <lineage>
        <taxon>Bacteria</taxon>
        <taxon>Pseudomonadati</taxon>
        <taxon>Pseudomonadota</taxon>
        <taxon>Betaproteobacteria</taxon>
        <taxon>Neisseriales</taxon>
        <taxon>Chitinibacteraceae</taxon>
        <taxon>Chitiniphilus</taxon>
    </lineage>
</organism>
<gene>
    <name evidence="1" type="ORF">GCM10007860_11680</name>
</gene>
<reference evidence="2" key="1">
    <citation type="journal article" date="2019" name="Int. J. Syst. Evol. Microbiol.">
        <title>The Global Catalogue of Microorganisms (GCM) 10K type strain sequencing project: providing services to taxonomists for standard genome sequencing and annotation.</title>
        <authorList>
            <consortium name="The Broad Institute Genomics Platform"/>
            <consortium name="The Broad Institute Genome Sequencing Center for Infectious Disease"/>
            <person name="Wu L."/>
            <person name="Ma J."/>
        </authorList>
    </citation>
    <scope>NUCLEOTIDE SEQUENCE [LARGE SCALE GENOMIC DNA]</scope>
    <source>
        <strain evidence="2">NBRC 104970</strain>
    </source>
</reference>
<sequence>MSIRPSKLSHAIAGSWEPYSHPAVYNVSSVDEDRRIVAGVPLGDPIPFTRLVSCLEPPYFLLYVLHTPRGEGDAGRYQSPAVSSEQFHEFMSRFGSYLSSDSRFDIWAHSPVEQATVVWDRHNQLFAYGPLIRLSSELDALGFTPGEASIPFPHQHHYREEFDADARALLESFAWAYSPLRPEDAQ</sequence>
<proteinExistence type="predicted"/>
<name>A0ABQ6BRP4_9NEIS</name>
<evidence type="ECO:0000313" key="1">
    <source>
        <dbReference type="EMBL" id="GLS04022.1"/>
    </source>
</evidence>
<comment type="caution">
    <text evidence="1">The sequence shown here is derived from an EMBL/GenBank/DDBJ whole genome shotgun (WGS) entry which is preliminary data.</text>
</comment>
<protein>
    <submittedName>
        <fullName evidence="1">Uncharacterized protein</fullName>
    </submittedName>
</protein>
<evidence type="ECO:0000313" key="2">
    <source>
        <dbReference type="Proteomes" id="UP001156836"/>
    </source>
</evidence>